<dbReference type="Proteomes" id="UP001205311">
    <property type="component" value="Unassembled WGS sequence"/>
</dbReference>
<organism evidence="2 3">
    <name type="scientific">Streptoalloteichus tenebrarius (strain ATCC 17920 / DSM 40477 / JCM 4838 / CBS 697.72 / NBRC 16177 / NCIMB 11028 / NRRL B-12390 / A12253. 1 / ISP 5477)</name>
    <name type="common">Streptomyces tenebrarius</name>
    <dbReference type="NCBI Taxonomy" id="1933"/>
    <lineage>
        <taxon>Bacteria</taxon>
        <taxon>Bacillati</taxon>
        <taxon>Actinomycetota</taxon>
        <taxon>Actinomycetes</taxon>
        <taxon>Pseudonocardiales</taxon>
        <taxon>Pseudonocardiaceae</taxon>
        <taxon>Streptoalloteichus</taxon>
    </lineage>
</organism>
<dbReference type="RefSeq" id="WP_253674285.1">
    <property type="nucleotide sequence ID" value="NZ_JAMTCP010000060.1"/>
</dbReference>
<evidence type="ECO:0000313" key="3">
    <source>
        <dbReference type="Proteomes" id="UP001205311"/>
    </source>
</evidence>
<keyword evidence="1" id="KW-0732">Signal</keyword>
<feature type="signal peptide" evidence="1">
    <location>
        <begin position="1"/>
        <end position="24"/>
    </location>
</feature>
<comment type="caution">
    <text evidence="2">The sequence shown here is derived from an EMBL/GenBank/DDBJ whole genome shotgun (WGS) entry which is preliminary data.</text>
</comment>
<sequence>MSMRTFLAAAGVCAAAVLSTAALAVPASAETSSAPQAAAASADCRWRATESLKIRNAPRTSATAVGVINKGQRVCATGHVVSGGW</sequence>
<feature type="chain" id="PRO_5045759521" evidence="1">
    <location>
        <begin position="25"/>
        <end position="85"/>
    </location>
</feature>
<keyword evidence="3" id="KW-1185">Reference proteome</keyword>
<reference evidence="2 3" key="1">
    <citation type="submission" date="2022-06" db="EMBL/GenBank/DDBJ databases">
        <title>Genomic Encyclopedia of Archaeal and Bacterial Type Strains, Phase II (KMG-II): from individual species to whole genera.</title>
        <authorList>
            <person name="Goeker M."/>
        </authorList>
    </citation>
    <scope>NUCLEOTIDE SEQUENCE [LARGE SCALE GENOMIC DNA]</scope>
    <source>
        <strain evidence="2 3">DSM 40477</strain>
    </source>
</reference>
<name>A0ABT1I365_STRSD</name>
<proteinExistence type="predicted"/>
<evidence type="ECO:0000256" key="1">
    <source>
        <dbReference type="SAM" id="SignalP"/>
    </source>
</evidence>
<evidence type="ECO:0000313" key="2">
    <source>
        <dbReference type="EMBL" id="MCP2262237.1"/>
    </source>
</evidence>
<gene>
    <name evidence="2" type="ORF">LX15_005971</name>
</gene>
<accession>A0ABT1I365</accession>
<protein>
    <submittedName>
        <fullName evidence="2">Bacterial SH3 domain</fullName>
    </submittedName>
</protein>
<dbReference type="EMBL" id="JAMTCP010000060">
    <property type="protein sequence ID" value="MCP2262237.1"/>
    <property type="molecule type" value="Genomic_DNA"/>
</dbReference>